<proteinExistence type="predicted"/>
<sequence length="485" mass="52048">MILKHTHVLPGLLCTVLLWANPGAAQQDPARSDADTALLSQIIGLDYGKQRAVYDRLGFDPGDDFWNCICRTAAYGSSSTSQFYHPGTIGEYDKRYSCNQPGDPCVVSGYGCMRYPLPSDASIWETCSARSVAAGAEDPLAVLVASARTAAAAGKGAGAATAAAAAAAAKETCARLRAEALSQPDAGPDRLLRDVPADKVLYTLSPDAIELLREQVDDATISGALRAAGEAGVWTADFLARRPELLKPDQVDLRVDVSPDGLGGGFEVGFGLDKEGRVEPQEIVLKMEGVKDGPNVEFGIGIGLQDGDWTKPEWNGRVKVGFSLDGVELGPLALEGKYGISIDQNLSTEDFYDGEWQTQSEYRLVRWIEDGVARLDFYVGGAAGVGGKSANVGLESSWNLRDRYTAGVFDEMTTALDNLLENQKIWEDRRRALIEEEARAWGIDTTCMGPGSMISAVNAAYQEKLRGDPGLPRPFAKLRKPVPAP</sequence>
<gene>
    <name evidence="2" type="ORF">GS660_01415</name>
</gene>
<keyword evidence="1" id="KW-0732">Signal</keyword>
<evidence type="ECO:0000313" key="3">
    <source>
        <dbReference type="Proteomes" id="UP000477083"/>
    </source>
</evidence>
<feature type="signal peptide" evidence="1">
    <location>
        <begin position="1"/>
        <end position="20"/>
    </location>
</feature>
<evidence type="ECO:0000313" key="2">
    <source>
        <dbReference type="EMBL" id="MZQ87752.1"/>
    </source>
</evidence>
<dbReference type="OrthoDB" id="7847277at2"/>
<comment type="caution">
    <text evidence="2">The sequence shown here is derived from an EMBL/GenBank/DDBJ whole genome shotgun (WGS) entry which is preliminary data.</text>
</comment>
<dbReference type="Proteomes" id="UP000477083">
    <property type="component" value="Unassembled WGS sequence"/>
</dbReference>
<name>A0A6L8VDQ4_9RHOB</name>
<protein>
    <submittedName>
        <fullName evidence="2">Uncharacterized protein</fullName>
    </submittedName>
</protein>
<dbReference type="AlphaFoldDB" id="A0A6L8VDQ4"/>
<dbReference type="RefSeq" id="WP_161342642.1">
    <property type="nucleotide sequence ID" value="NZ_BMGW01000001.1"/>
</dbReference>
<dbReference type="EMBL" id="WWNR01000001">
    <property type="protein sequence ID" value="MZQ87752.1"/>
    <property type="molecule type" value="Genomic_DNA"/>
</dbReference>
<feature type="chain" id="PRO_5026785266" evidence="1">
    <location>
        <begin position="21"/>
        <end position="485"/>
    </location>
</feature>
<reference evidence="2 3" key="1">
    <citation type="submission" date="2020-01" db="EMBL/GenBank/DDBJ databases">
        <title>Frigidibacter albus SP32T (=CGMCC 1.13995T).</title>
        <authorList>
            <person name="Liao X."/>
        </authorList>
    </citation>
    <scope>NUCLEOTIDE SEQUENCE [LARGE SCALE GENOMIC DNA]</scope>
    <source>
        <strain evidence="2 3">SP32</strain>
    </source>
</reference>
<evidence type="ECO:0000256" key="1">
    <source>
        <dbReference type="SAM" id="SignalP"/>
    </source>
</evidence>
<keyword evidence="3" id="KW-1185">Reference proteome</keyword>
<organism evidence="2 3">
    <name type="scientific">Frigidibacter albus</name>
    <dbReference type="NCBI Taxonomy" id="1465486"/>
    <lineage>
        <taxon>Bacteria</taxon>
        <taxon>Pseudomonadati</taxon>
        <taxon>Pseudomonadota</taxon>
        <taxon>Alphaproteobacteria</taxon>
        <taxon>Rhodobacterales</taxon>
        <taxon>Paracoccaceae</taxon>
        <taxon>Frigidibacter</taxon>
    </lineage>
</organism>
<accession>A0A6L8VDQ4</accession>